<organism evidence="1 2">
    <name type="scientific">Streptomyces xiangluensis</name>
    <dbReference type="NCBI Taxonomy" id="2665720"/>
    <lineage>
        <taxon>Bacteria</taxon>
        <taxon>Bacillati</taxon>
        <taxon>Actinomycetota</taxon>
        <taxon>Actinomycetes</taxon>
        <taxon>Kitasatosporales</taxon>
        <taxon>Streptomycetaceae</taxon>
        <taxon>Streptomyces</taxon>
    </lineage>
</organism>
<name>A0ABV8YN41_9ACTN</name>
<keyword evidence="2" id="KW-1185">Reference proteome</keyword>
<protein>
    <recommendedName>
        <fullName evidence="3">DUF397 domain-containing protein</fullName>
    </recommendedName>
</protein>
<dbReference type="Proteomes" id="UP001596012">
    <property type="component" value="Unassembled WGS sequence"/>
</dbReference>
<evidence type="ECO:0000313" key="1">
    <source>
        <dbReference type="EMBL" id="MFC4466707.1"/>
    </source>
</evidence>
<accession>A0ABV8YN41</accession>
<dbReference type="RefSeq" id="WP_386343346.1">
    <property type="nucleotide sequence ID" value="NZ_JBHSFG010000029.1"/>
</dbReference>
<sequence length="89" mass="9821">MPDLIPARGYVAVFTGLDSDGETTYHPRQLIAWTVGEDGHLTGHYVNGNGQTVIASNVPNFHRYMTEDEWAVFVLGQYRAQKPAGSETP</sequence>
<evidence type="ECO:0000313" key="2">
    <source>
        <dbReference type="Proteomes" id="UP001596012"/>
    </source>
</evidence>
<comment type="caution">
    <text evidence="1">The sequence shown here is derived from an EMBL/GenBank/DDBJ whole genome shotgun (WGS) entry which is preliminary data.</text>
</comment>
<evidence type="ECO:0008006" key="3">
    <source>
        <dbReference type="Google" id="ProtNLM"/>
    </source>
</evidence>
<proteinExistence type="predicted"/>
<dbReference type="EMBL" id="JBHSFG010000029">
    <property type="protein sequence ID" value="MFC4466707.1"/>
    <property type="molecule type" value="Genomic_DNA"/>
</dbReference>
<gene>
    <name evidence="1" type="ORF">ACFPH6_19605</name>
</gene>
<reference evidence="2" key="1">
    <citation type="journal article" date="2019" name="Int. J. Syst. Evol. Microbiol.">
        <title>The Global Catalogue of Microorganisms (GCM) 10K type strain sequencing project: providing services to taxonomists for standard genome sequencing and annotation.</title>
        <authorList>
            <consortium name="The Broad Institute Genomics Platform"/>
            <consortium name="The Broad Institute Genome Sequencing Center for Infectious Disease"/>
            <person name="Wu L."/>
            <person name="Ma J."/>
        </authorList>
    </citation>
    <scope>NUCLEOTIDE SEQUENCE [LARGE SCALE GENOMIC DNA]</scope>
    <source>
        <strain evidence="2">DT43</strain>
    </source>
</reference>